<comment type="caution">
    <text evidence="1">The sequence shown here is derived from an EMBL/GenBank/DDBJ whole genome shotgun (WGS) entry which is preliminary data.</text>
</comment>
<evidence type="ECO:0000313" key="2">
    <source>
        <dbReference type="Proteomes" id="UP000292408"/>
    </source>
</evidence>
<dbReference type="RefSeq" id="WP_130281421.1">
    <property type="nucleotide sequence ID" value="NZ_SGXT01000013.1"/>
</dbReference>
<protein>
    <recommendedName>
        <fullName evidence="3">VOC domain-containing protein</fullName>
    </recommendedName>
</protein>
<dbReference type="Gene3D" id="3.10.180.10">
    <property type="entry name" value="2,3-Dihydroxybiphenyl 1,2-Dioxygenase, domain 1"/>
    <property type="match status" value="1"/>
</dbReference>
<dbReference type="InterPro" id="IPR029068">
    <property type="entry name" value="Glyas_Bleomycin-R_OHBP_Dase"/>
</dbReference>
<proteinExistence type="predicted"/>
<reference evidence="1 2" key="1">
    <citation type="journal article" date="2015" name="Stand. Genomic Sci.">
        <title>Genomic Encyclopedia of Bacterial and Archaeal Type Strains, Phase III: the genomes of soil and plant-associated and newly described type strains.</title>
        <authorList>
            <person name="Whitman W.B."/>
            <person name="Woyke T."/>
            <person name="Klenk H.P."/>
            <person name="Zhou Y."/>
            <person name="Lilburn T.G."/>
            <person name="Beck B.J."/>
            <person name="De Vos P."/>
            <person name="Vandamme P."/>
            <person name="Eisen J.A."/>
            <person name="Garrity G."/>
            <person name="Hugenholtz P."/>
            <person name="Kyrpides N.C."/>
        </authorList>
    </citation>
    <scope>NUCLEOTIDE SEQUENCE [LARGE SCALE GENOMIC DNA]</scope>
    <source>
        <strain evidence="1 2">AC4r</strain>
    </source>
</reference>
<accession>A0A4Q7TNC8</accession>
<dbReference type="Proteomes" id="UP000292408">
    <property type="component" value="Unassembled WGS sequence"/>
</dbReference>
<name>A0A4Q7TNC8_9MICO</name>
<gene>
    <name evidence="1" type="ORF">EV140_0857</name>
</gene>
<evidence type="ECO:0000313" key="1">
    <source>
        <dbReference type="EMBL" id="RZT62335.1"/>
    </source>
</evidence>
<dbReference type="OrthoDB" id="9804907at2"/>
<dbReference type="EMBL" id="SGXT01000013">
    <property type="protein sequence ID" value="RZT62335.1"/>
    <property type="molecule type" value="Genomic_DNA"/>
</dbReference>
<sequence length="90" mass="9320">MIATRFAFAGFAVRDVDAAHDFYGRVLGLDVGYADMGQLTIDLPGGGLDQDARGISRGIAAGRGPDIAWFTDPAGNIISVLQNPPGDDAA</sequence>
<keyword evidence="2" id="KW-1185">Reference proteome</keyword>
<dbReference type="AlphaFoldDB" id="A0A4Q7TNC8"/>
<evidence type="ECO:0008006" key="3">
    <source>
        <dbReference type="Google" id="ProtNLM"/>
    </source>
</evidence>
<dbReference type="SUPFAM" id="SSF54593">
    <property type="entry name" value="Glyoxalase/Bleomycin resistance protein/Dihydroxybiphenyl dioxygenase"/>
    <property type="match status" value="1"/>
</dbReference>
<organism evidence="1 2">
    <name type="scientific">Microcella alkaliphila</name>
    <dbReference type="NCBI Taxonomy" id="279828"/>
    <lineage>
        <taxon>Bacteria</taxon>
        <taxon>Bacillati</taxon>
        <taxon>Actinomycetota</taxon>
        <taxon>Actinomycetes</taxon>
        <taxon>Micrococcales</taxon>
        <taxon>Microbacteriaceae</taxon>
        <taxon>Microcella</taxon>
    </lineage>
</organism>